<dbReference type="EMBL" id="BGPR01000032">
    <property type="protein sequence ID" value="GBL83423.1"/>
    <property type="molecule type" value="Genomic_DNA"/>
</dbReference>
<evidence type="ECO:0000313" key="2">
    <source>
        <dbReference type="EMBL" id="GBL83423.1"/>
    </source>
</evidence>
<evidence type="ECO:0000313" key="3">
    <source>
        <dbReference type="Proteomes" id="UP000499080"/>
    </source>
</evidence>
<gene>
    <name evidence="2" type="ORF">AVEN_110720_1</name>
</gene>
<protein>
    <submittedName>
        <fullName evidence="2">Uncharacterized protein</fullName>
    </submittedName>
</protein>
<proteinExistence type="predicted"/>
<comment type="caution">
    <text evidence="2">The sequence shown here is derived from an EMBL/GenBank/DDBJ whole genome shotgun (WGS) entry which is preliminary data.</text>
</comment>
<feature type="region of interest" description="Disordered" evidence="1">
    <location>
        <begin position="71"/>
        <end position="94"/>
    </location>
</feature>
<dbReference type="AlphaFoldDB" id="A0A4Y2AUQ3"/>
<dbReference type="Proteomes" id="UP000499080">
    <property type="component" value="Unassembled WGS sequence"/>
</dbReference>
<organism evidence="2 3">
    <name type="scientific">Araneus ventricosus</name>
    <name type="common">Orbweaver spider</name>
    <name type="synonym">Epeira ventricosa</name>
    <dbReference type="NCBI Taxonomy" id="182803"/>
    <lineage>
        <taxon>Eukaryota</taxon>
        <taxon>Metazoa</taxon>
        <taxon>Ecdysozoa</taxon>
        <taxon>Arthropoda</taxon>
        <taxon>Chelicerata</taxon>
        <taxon>Arachnida</taxon>
        <taxon>Araneae</taxon>
        <taxon>Araneomorphae</taxon>
        <taxon>Entelegynae</taxon>
        <taxon>Araneoidea</taxon>
        <taxon>Araneidae</taxon>
        <taxon>Araneus</taxon>
    </lineage>
</organism>
<accession>A0A4Y2AUQ3</accession>
<sequence length="94" mass="10602">MEEIMIYSPARENGIKGENVQEEYQRKLLGPSSCGMVACTYKFLPTRRRFVYWVYSVPVGLGESLFPHVSTEMTSPTTGPRRPLIAKDVISSTD</sequence>
<keyword evidence="3" id="KW-1185">Reference proteome</keyword>
<evidence type="ECO:0000256" key="1">
    <source>
        <dbReference type="SAM" id="MobiDB-lite"/>
    </source>
</evidence>
<reference evidence="2 3" key="1">
    <citation type="journal article" date="2019" name="Sci. Rep.">
        <title>Orb-weaving spider Araneus ventricosus genome elucidates the spidroin gene catalogue.</title>
        <authorList>
            <person name="Kono N."/>
            <person name="Nakamura H."/>
            <person name="Ohtoshi R."/>
            <person name="Moran D.A.P."/>
            <person name="Shinohara A."/>
            <person name="Yoshida Y."/>
            <person name="Fujiwara M."/>
            <person name="Mori M."/>
            <person name="Tomita M."/>
            <person name="Arakawa K."/>
        </authorList>
    </citation>
    <scope>NUCLEOTIDE SEQUENCE [LARGE SCALE GENOMIC DNA]</scope>
</reference>
<name>A0A4Y2AUQ3_ARAVE</name>